<evidence type="ECO:0000313" key="3">
    <source>
        <dbReference type="Proteomes" id="UP000004221"/>
    </source>
</evidence>
<evidence type="ECO:0000259" key="1">
    <source>
        <dbReference type="Pfam" id="PF03190"/>
    </source>
</evidence>
<reference evidence="2 3" key="1">
    <citation type="journal article" date="2012" name="ISME J.">
        <title>Nitrification expanded: discovery, physiology and genomics of a nitrite-oxidizing bacterium from the phylum Chloroflexi.</title>
        <authorList>
            <person name="Sorokin D.Y."/>
            <person name="Lucker S."/>
            <person name="Vejmelkova D."/>
            <person name="Kostrikina N.A."/>
            <person name="Kleerebezem R."/>
            <person name="Rijpstra W.I."/>
            <person name="Damste J.S."/>
            <person name="Le Paslier D."/>
            <person name="Muyzer G."/>
            <person name="Wagner M."/>
            <person name="van Loosdrecht M.C."/>
            <person name="Daims H."/>
        </authorList>
    </citation>
    <scope>NUCLEOTIDE SEQUENCE [LARGE SCALE GENOMIC DNA]</scope>
    <source>
        <strain evidence="3">none</strain>
    </source>
</reference>
<dbReference type="InterPro" id="IPR004879">
    <property type="entry name" value="Ssp411-like_TRX"/>
</dbReference>
<dbReference type="PIRSF" id="PIRSF006402">
    <property type="entry name" value="UCP006402_thioredoxin"/>
    <property type="match status" value="1"/>
</dbReference>
<dbReference type="Gene3D" id="3.40.30.10">
    <property type="entry name" value="Glutaredoxin"/>
    <property type="match status" value="1"/>
</dbReference>
<comment type="caution">
    <text evidence="2">The sequence shown here is derived from an EMBL/GenBank/DDBJ whole genome shotgun (WGS) entry which is preliminary data.</text>
</comment>
<dbReference type="RefSeq" id="WP_008475044.1">
    <property type="nucleotide sequence ID" value="NZ_CAGS01000056.1"/>
</dbReference>
<evidence type="ECO:0000313" key="2">
    <source>
        <dbReference type="EMBL" id="CCF82718.1"/>
    </source>
</evidence>
<organism evidence="2 3">
    <name type="scientific">Nitrolancea hollandica Lb</name>
    <dbReference type="NCBI Taxonomy" id="1129897"/>
    <lineage>
        <taxon>Bacteria</taxon>
        <taxon>Pseudomonadati</taxon>
        <taxon>Thermomicrobiota</taxon>
        <taxon>Thermomicrobia</taxon>
        <taxon>Sphaerobacterales</taxon>
        <taxon>Sphaerobacterineae</taxon>
        <taxon>Sphaerobacteraceae</taxon>
        <taxon>Nitrolancea</taxon>
    </lineage>
</organism>
<dbReference type="Gene3D" id="1.50.10.10">
    <property type="match status" value="1"/>
</dbReference>
<keyword evidence="3" id="KW-1185">Reference proteome</keyword>
<protein>
    <recommendedName>
        <fullName evidence="1">Spermatogenesis-associated protein 20-like TRX domain-containing protein</fullName>
    </recommendedName>
</protein>
<dbReference type="Proteomes" id="UP000004221">
    <property type="component" value="Unassembled WGS sequence"/>
</dbReference>
<dbReference type="SUPFAM" id="SSF52833">
    <property type="entry name" value="Thioredoxin-like"/>
    <property type="match status" value="1"/>
</dbReference>
<dbReference type="InterPro" id="IPR012341">
    <property type="entry name" value="6hp_glycosidase-like_sf"/>
</dbReference>
<accession>I4EDF6</accession>
<dbReference type="AlphaFoldDB" id="I4EDF6"/>
<dbReference type="InterPro" id="IPR036249">
    <property type="entry name" value="Thioredoxin-like_sf"/>
</dbReference>
<dbReference type="GO" id="GO:0005975">
    <property type="term" value="P:carbohydrate metabolic process"/>
    <property type="evidence" value="ECO:0007669"/>
    <property type="project" value="InterPro"/>
</dbReference>
<gene>
    <name evidence="2" type="ORF">NITHO_1490002</name>
</gene>
<dbReference type="InterPro" id="IPR008928">
    <property type="entry name" value="6-hairpin_glycosidase_sf"/>
</dbReference>
<dbReference type="OrthoDB" id="9762614at2"/>
<sequence>MANRLKNETSPYLLQHADNPVDWYPWGKEALAAAREQDKPILLSIGYSSCHWCHVMAHESFENPDIAAIMNENFINIKVDREERPDLDAIYMAAVQMLSGQGGWPMTVFLTPDMRPFYAGTYFPPEDRPPMPGFARILDLVADAYRDRREDIDETAEQISDELNHHFQAAIESLAISPSILDDGARKLALQFDQSNGGFGNEPKFPPSMSLEFMLRTYVRTGSKRALEMVTFTLDRMARGGIYDQIGGGFHRYSVDAIWLVPHFEKMLYDNALLARIYTLGYQATGKDLYRRIAEQTFTYVLREMMSPEGGFYSAQDADSEGEEGKFYIWTPQEFETVLGRRDASIAKRYFGIMPDGNFEGKNILTAPREPERIAEQFGISLEELESTIAEIRGKLYQARSTRVWPGRDDKVLTAWNALMLRSFAEGATVFGRADLLEVAVRNARFIRDNLYQDGHLLRTYTAGQAKLNGYLEDYAYLIDALLSLYEATFNASWIAWAQELTDTMVKEFWDHENGGFFSTGTSHEELVARPKELFDSATPSGNSVAADVLLRLSHLLGRNDYRERGMAVLKKHGMLAKEYPHGTARLLLAYDFALSSPREIALVGDPSAEATQSLLAVVQQPYLPHKVVALRHPGRADEAAIIPLLEGRDEIERKPAAYVCRNFTCERPVTEPAELAAQLGIEIP</sequence>
<dbReference type="CDD" id="cd02955">
    <property type="entry name" value="SSP411"/>
    <property type="match status" value="1"/>
</dbReference>
<dbReference type="PANTHER" id="PTHR42899">
    <property type="entry name" value="SPERMATOGENESIS-ASSOCIATED PROTEIN 20"/>
    <property type="match status" value="1"/>
</dbReference>
<dbReference type="InterPro" id="IPR024705">
    <property type="entry name" value="Ssp411"/>
</dbReference>
<proteinExistence type="predicted"/>
<dbReference type="EMBL" id="CAGS01000056">
    <property type="protein sequence ID" value="CCF82718.1"/>
    <property type="molecule type" value="Genomic_DNA"/>
</dbReference>
<name>I4EDF6_9BACT</name>
<dbReference type="Pfam" id="PF03190">
    <property type="entry name" value="Thioredox_DsbH"/>
    <property type="match status" value="1"/>
</dbReference>
<dbReference type="PANTHER" id="PTHR42899:SF1">
    <property type="entry name" value="SPERMATOGENESIS-ASSOCIATED PROTEIN 20"/>
    <property type="match status" value="1"/>
</dbReference>
<feature type="domain" description="Spermatogenesis-associated protein 20-like TRX" evidence="1">
    <location>
        <begin position="3"/>
        <end position="163"/>
    </location>
</feature>
<dbReference type="SUPFAM" id="SSF48208">
    <property type="entry name" value="Six-hairpin glycosidases"/>
    <property type="match status" value="1"/>
</dbReference>